<evidence type="ECO:0000313" key="3">
    <source>
        <dbReference type="Proteomes" id="UP000220629"/>
    </source>
</evidence>
<reference evidence="3" key="1">
    <citation type="submission" date="2017-09" db="EMBL/GenBank/DDBJ databases">
        <title>FDA dAtabase for Regulatory Grade micrObial Sequences (FDA-ARGOS): Supporting development and validation of Infectious Disease Dx tests.</title>
        <authorList>
            <person name="Minogue T."/>
            <person name="Wolcott M."/>
            <person name="Wasieloski L."/>
            <person name="Aguilar W."/>
            <person name="Moore D."/>
            <person name="Tallon L."/>
            <person name="Sadzewicz L."/>
            <person name="Ott S."/>
            <person name="Zhao X."/>
            <person name="Nagaraj S."/>
            <person name="Vavikolanu K."/>
            <person name="Aluvathingal J."/>
            <person name="Nadendla S."/>
            <person name="Sichtig H."/>
        </authorList>
    </citation>
    <scope>NUCLEOTIDE SEQUENCE [LARGE SCALE GENOMIC DNA]</scope>
    <source>
        <strain evidence="3">FDAARGOS_390</strain>
    </source>
</reference>
<comment type="caution">
    <text evidence="2">The sequence shown here is derived from an EMBL/GenBank/DDBJ whole genome shotgun (WGS) entry which is preliminary data.</text>
</comment>
<keyword evidence="1" id="KW-0812">Transmembrane</keyword>
<organism evidence="2 3">
    <name type="scientific">Burkholderia gladioli</name>
    <name type="common">Pseudomonas marginata</name>
    <name type="synonym">Phytomonas marginata</name>
    <dbReference type="NCBI Taxonomy" id="28095"/>
    <lineage>
        <taxon>Bacteria</taxon>
        <taxon>Pseudomonadati</taxon>
        <taxon>Pseudomonadota</taxon>
        <taxon>Betaproteobacteria</taxon>
        <taxon>Burkholderiales</taxon>
        <taxon>Burkholderiaceae</taxon>
        <taxon>Burkholderia</taxon>
    </lineage>
</organism>
<name>A0A2A7SAK6_BURGA</name>
<dbReference type="RefSeq" id="WP_098153358.1">
    <property type="nucleotide sequence ID" value="NZ_PDDY01000003.1"/>
</dbReference>
<dbReference type="GO" id="GO:0019867">
    <property type="term" value="C:outer membrane"/>
    <property type="evidence" value="ECO:0007669"/>
    <property type="project" value="InterPro"/>
</dbReference>
<evidence type="ECO:0000313" key="2">
    <source>
        <dbReference type="EMBL" id="PEH40429.1"/>
    </source>
</evidence>
<dbReference type="AlphaFoldDB" id="A0A2A7SAK6"/>
<sequence>MREYQIPQYIDSFPQIMWFEIDELMPFIACFGAGDLLHMTSPMIITGAVLTWIYMRHKRKSLDGSLLHMLYWWGFMALNKIFKNGLMREWIE</sequence>
<dbReference type="NCBIfam" id="TIGR02762">
    <property type="entry name" value="TraL_TIGR"/>
    <property type="match status" value="1"/>
</dbReference>
<proteinExistence type="predicted"/>
<gene>
    <name evidence="2" type="primary">traL</name>
    <name evidence="2" type="ORF">CRM94_17055</name>
</gene>
<dbReference type="EMBL" id="PDDY01000003">
    <property type="protein sequence ID" value="PEH40429.1"/>
    <property type="molecule type" value="Genomic_DNA"/>
</dbReference>
<dbReference type="InterPro" id="IPR009838">
    <property type="entry name" value="T4SS_TraL"/>
</dbReference>
<dbReference type="Pfam" id="PF07178">
    <property type="entry name" value="TraL"/>
    <property type="match status" value="1"/>
</dbReference>
<accession>A0A2A7SAK6</accession>
<dbReference type="Proteomes" id="UP000220629">
    <property type="component" value="Unassembled WGS sequence"/>
</dbReference>
<keyword evidence="1" id="KW-0472">Membrane</keyword>
<evidence type="ECO:0000256" key="1">
    <source>
        <dbReference type="SAM" id="Phobius"/>
    </source>
</evidence>
<protein>
    <submittedName>
        <fullName evidence="2">Type IV conjugative transfer system protein TraL</fullName>
    </submittedName>
</protein>
<feature type="transmembrane region" description="Helical" evidence="1">
    <location>
        <begin position="24"/>
        <end position="54"/>
    </location>
</feature>
<keyword evidence="1" id="KW-1133">Transmembrane helix</keyword>